<dbReference type="InterPro" id="IPR050312">
    <property type="entry name" value="IolE/XylAMocC-like"/>
</dbReference>
<dbReference type="GO" id="GO:0016853">
    <property type="term" value="F:isomerase activity"/>
    <property type="evidence" value="ECO:0007669"/>
    <property type="project" value="UniProtKB-KW"/>
</dbReference>
<dbReference type="SUPFAM" id="SSF51658">
    <property type="entry name" value="Xylose isomerase-like"/>
    <property type="match status" value="1"/>
</dbReference>
<accession>A0ABT5FFA0</accession>
<sequence length="298" mass="35044">MLGNFYLQVDFEFQSPSNILVEGFDVTGKSLWKTRYIKSNPKDKNIGIQLVSVHQEMLNDPAGTLRELGRMGYSYIETFVYDNGTFYGMSPTEFRQEVRLHGMQFLGSMTFHDLPASDNWESALKWWAKTIDDHVEAGVHYLTTSNNQLKGVTTKLELQRYSDYYNAIGKLCREKGITFAFHNHADEFGDVEGTRIYDYFLEHTNPSYVYFQADIYWMKVAGVEPVNYFKKYPNRFLSWHIKDYKELGASGNIDWMEIFHHAEFNVPKYMVAEVEEYTYPPLYSVQLAWEYLYYKILN</sequence>
<name>A0ABT5FFA0_9GAMM</name>
<proteinExistence type="predicted"/>
<gene>
    <name evidence="2" type="ORF">PN838_14195</name>
</gene>
<dbReference type="InterPro" id="IPR013022">
    <property type="entry name" value="Xyl_isomerase-like_TIM-brl"/>
</dbReference>
<protein>
    <submittedName>
        <fullName evidence="2">Sugar phosphate isomerase/epimerase</fullName>
    </submittedName>
</protein>
<dbReference type="Gene3D" id="3.20.20.150">
    <property type="entry name" value="Divalent-metal-dependent TIM barrel enzymes"/>
    <property type="match status" value="1"/>
</dbReference>
<keyword evidence="2" id="KW-0413">Isomerase</keyword>
<reference evidence="2 3" key="1">
    <citation type="submission" date="2023-01" db="EMBL/GenBank/DDBJ databases">
        <title>Psychrosphaera sp. nov., isolated from marine algae.</title>
        <authorList>
            <person name="Bayburt H."/>
            <person name="Choi B.J."/>
            <person name="Kim J.M."/>
            <person name="Choi D.G."/>
            <person name="Jeon C.O."/>
        </authorList>
    </citation>
    <scope>NUCLEOTIDE SEQUENCE [LARGE SCALE GENOMIC DNA]</scope>
    <source>
        <strain evidence="2 3">G1-22</strain>
    </source>
</reference>
<dbReference type="PANTHER" id="PTHR12110:SF41">
    <property type="entry name" value="INOSOSE DEHYDRATASE"/>
    <property type="match status" value="1"/>
</dbReference>
<evidence type="ECO:0000313" key="3">
    <source>
        <dbReference type="Proteomes" id="UP001528411"/>
    </source>
</evidence>
<feature type="domain" description="Xylose isomerase-like TIM barrel" evidence="1">
    <location>
        <begin position="67"/>
        <end position="278"/>
    </location>
</feature>
<dbReference type="Pfam" id="PF01261">
    <property type="entry name" value="AP_endonuc_2"/>
    <property type="match status" value="1"/>
</dbReference>
<keyword evidence="3" id="KW-1185">Reference proteome</keyword>
<dbReference type="RefSeq" id="WP_272181096.1">
    <property type="nucleotide sequence ID" value="NZ_JAQOMS010000002.1"/>
</dbReference>
<dbReference type="Proteomes" id="UP001528411">
    <property type="component" value="Unassembled WGS sequence"/>
</dbReference>
<dbReference type="InterPro" id="IPR036237">
    <property type="entry name" value="Xyl_isomerase-like_sf"/>
</dbReference>
<evidence type="ECO:0000313" key="2">
    <source>
        <dbReference type="EMBL" id="MDC2889719.1"/>
    </source>
</evidence>
<dbReference type="EMBL" id="JAQOMS010000002">
    <property type="protein sequence ID" value="MDC2889719.1"/>
    <property type="molecule type" value="Genomic_DNA"/>
</dbReference>
<dbReference type="PANTHER" id="PTHR12110">
    <property type="entry name" value="HYDROXYPYRUVATE ISOMERASE"/>
    <property type="match status" value="1"/>
</dbReference>
<organism evidence="2 3">
    <name type="scientific">Psychrosphaera algicola</name>
    <dbReference type="NCBI Taxonomy" id="3023714"/>
    <lineage>
        <taxon>Bacteria</taxon>
        <taxon>Pseudomonadati</taxon>
        <taxon>Pseudomonadota</taxon>
        <taxon>Gammaproteobacteria</taxon>
        <taxon>Alteromonadales</taxon>
        <taxon>Pseudoalteromonadaceae</taxon>
        <taxon>Psychrosphaera</taxon>
    </lineage>
</organism>
<evidence type="ECO:0000259" key="1">
    <source>
        <dbReference type="Pfam" id="PF01261"/>
    </source>
</evidence>
<comment type="caution">
    <text evidence="2">The sequence shown here is derived from an EMBL/GenBank/DDBJ whole genome shotgun (WGS) entry which is preliminary data.</text>
</comment>